<dbReference type="Gene3D" id="1.10.10.10">
    <property type="entry name" value="Winged helix-like DNA-binding domain superfamily/Winged helix DNA-binding domain"/>
    <property type="match status" value="1"/>
</dbReference>
<organism evidence="5 6">
    <name type="scientific">Actinocorallia aurantiaca</name>
    <dbReference type="NCBI Taxonomy" id="46204"/>
    <lineage>
        <taxon>Bacteria</taxon>
        <taxon>Bacillati</taxon>
        <taxon>Actinomycetota</taxon>
        <taxon>Actinomycetes</taxon>
        <taxon>Streptosporangiales</taxon>
        <taxon>Thermomonosporaceae</taxon>
        <taxon>Actinocorallia</taxon>
    </lineage>
</organism>
<evidence type="ECO:0000256" key="1">
    <source>
        <dbReference type="ARBA" id="ARBA00023015"/>
    </source>
</evidence>
<keyword evidence="6" id="KW-1185">Reference proteome</keyword>
<dbReference type="PROSITE" id="PS50995">
    <property type="entry name" value="HTH_MARR_2"/>
    <property type="match status" value="1"/>
</dbReference>
<dbReference type="Proteomes" id="UP001501842">
    <property type="component" value="Unassembled WGS sequence"/>
</dbReference>
<protein>
    <submittedName>
        <fullName evidence="5">MarR family transcriptional regulator</fullName>
    </submittedName>
</protein>
<evidence type="ECO:0000256" key="2">
    <source>
        <dbReference type="ARBA" id="ARBA00023125"/>
    </source>
</evidence>
<dbReference type="PROSITE" id="PS01117">
    <property type="entry name" value="HTH_MARR_1"/>
    <property type="match status" value="1"/>
</dbReference>
<name>A0ABP6GCS1_9ACTN</name>
<evidence type="ECO:0000259" key="4">
    <source>
        <dbReference type="PROSITE" id="PS50995"/>
    </source>
</evidence>
<evidence type="ECO:0000313" key="6">
    <source>
        <dbReference type="Proteomes" id="UP001501842"/>
    </source>
</evidence>
<sequence>MSTQADPTMDELTDLVFLAAGRLRGGFNTAAAELGLPPAQALVLTNLSAPAPMRDLAEWLSCEPSNVTGIVDGLERRGLVIRRPAPADRRVKHVVLTEEGERRREELLARSRAQARALFEPIGPDKERLRDLLAAVLAGSPDPGKGHACDR</sequence>
<gene>
    <name evidence="5" type="ORF">GCM10010439_04410</name>
</gene>
<dbReference type="PANTHER" id="PTHR33164:SF99">
    <property type="entry name" value="MARR FAMILY REGULATORY PROTEIN"/>
    <property type="match status" value="1"/>
</dbReference>
<dbReference type="InterPro" id="IPR000835">
    <property type="entry name" value="HTH_MarR-typ"/>
</dbReference>
<dbReference type="InterPro" id="IPR039422">
    <property type="entry name" value="MarR/SlyA-like"/>
</dbReference>
<dbReference type="PRINTS" id="PR00598">
    <property type="entry name" value="HTHMARR"/>
</dbReference>
<dbReference type="InterPro" id="IPR036390">
    <property type="entry name" value="WH_DNA-bd_sf"/>
</dbReference>
<keyword evidence="3" id="KW-0804">Transcription</keyword>
<dbReference type="SUPFAM" id="SSF46785">
    <property type="entry name" value="Winged helix' DNA-binding domain"/>
    <property type="match status" value="1"/>
</dbReference>
<dbReference type="EMBL" id="BAAATZ010000002">
    <property type="protein sequence ID" value="GAA2719255.1"/>
    <property type="molecule type" value="Genomic_DNA"/>
</dbReference>
<reference evidence="6" key="1">
    <citation type="journal article" date="2019" name="Int. J. Syst. Evol. Microbiol.">
        <title>The Global Catalogue of Microorganisms (GCM) 10K type strain sequencing project: providing services to taxonomists for standard genome sequencing and annotation.</title>
        <authorList>
            <consortium name="The Broad Institute Genomics Platform"/>
            <consortium name="The Broad Institute Genome Sequencing Center for Infectious Disease"/>
            <person name="Wu L."/>
            <person name="Ma J."/>
        </authorList>
    </citation>
    <scope>NUCLEOTIDE SEQUENCE [LARGE SCALE GENOMIC DNA]</scope>
    <source>
        <strain evidence="6">JCM 8201</strain>
    </source>
</reference>
<dbReference type="PANTHER" id="PTHR33164">
    <property type="entry name" value="TRANSCRIPTIONAL REGULATOR, MARR FAMILY"/>
    <property type="match status" value="1"/>
</dbReference>
<dbReference type="Pfam" id="PF01047">
    <property type="entry name" value="MarR"/>
    <property type="match status" value="1"/>
</dbReference>
<evidence type="ECO:0000313" key="5">
    <source>
        <dbReference type="EMBL" id="GAA2719255.1"/>
    </source>
</evidence>
<dbReference type="SMART" id="SM00347">
    <property type="entry name" value="HTH_MARR"/>
    <property type="match status" value="1"/>
</dbReference>
<keyword evidence="1" id="KW-0805">Transcription regulation</keyword>
<keyword evidence="2" id="KW-0238">DNA-binding</keyword>
<evidence type="ECO:0000256" key="3">
    <source>
        <dbReference type="ARBA" id="ARBA00023163"/>
    </source>
</evidence>
<dbReference type="InterPro" id="IPR036388">
    <property type="entry name" value="WH-like_DNA-bd_sf"/>
</dbReference>
<proteinExistence type="predicted"/>
<dbReference type="RefSeq" id="WP_344448371.1">
    <property type="nucleotide sequence ID" value="NZ_BAAATZ010000002.1"/>
</dbReference>
<dbReference type="InterPro" id="IPR023187">
    <property type="entry name" value="Tscrpt_reg_MarR-type_CS"/>
</dbReference>
<feature type="domain" description="HTH marR-type" evidence="4">
    <location>
        <begin position="9"/>
        <end position="138"/>
    </location>
</feature>
<accession>A0ABP6GCS1</accession>
<comment type="caution">
    <text evidence="5">The sequence shown here is derived from an EMBL/GenBank/DDBJ whole genome shotgun (WGS) entry which is preliminary data.</text>
</comment>